<feature type="transmembrane region" description="Helical" evidence="1">
    <location>
        <begin position="28"/>
        <end position="48"/>
    </location>
</feature>
<accession>A0A7M4DIT1</accession>
<keyword evidence="1" id="KW-0472">Membrane</keyword>
<name>A0A7M4DIT1_9MICO</name>
<proteinExistence type="predicted"/>
<evidence type="ECO:0000256" key="1">
    <source>
        <dbReference type="SAM" id="Phobius"/>
    </source>
</evidence>
<sequence length="121" mass="13107">MVTRGDAAVLPEDPHDLAPGALSRGGTVAALLGTALVTVGFAVGMWFVPTDPPPGSGTVWFIGWNLFPLLFTLPVTVTCGYFLSRSRRSHAFVANYDRLRRSTTHVEGILREVAAKRQLLE</sequence>
<evidence type="ECO:0000313" key="2">
    <source>
        <dbReference type="EMBL" id="VZO36894.1"/>
    </source>
</evidence>
<dbReference type="AlphaFoldDB" id="A0A7M4DIT1"/>
<keyword evidence="3" id="KW-1185">Reference proteome</keyword>
<evidence type="ECO:0000313" key="3">
    <source>
        <dbReference type="Proteomes" id="UP000419743"/>
    </source>
</evidence>
<dbReference type="Proteomes" id="UP000419743">
    <property type="component" value="Unassembled WGS sequence"/>
</dbReference>
<dbReference type="EMBL" id="CACRYJ010000028">
    <property type="protein sequence ID" value="VZO36894.1"/>
    <property type="molecule type" value="Genomic_DNA"/>
</dbReference>
<keyword evidence="1" id="KW-0812">Transmembrane</keyword>
<reference evidence="2 3" key="1">
    <citation type="submission" date="2019-11" db="EMBL/GenBank/DDBJ databases">
        <authorList>
            <person name="Criscuolo A."/>
        </authorList>
    </citation>
    <scope>NUCLEOTIDE SEQUENCE [LARGE SCALE GENOMIC DNA]</scope>
    <source>
        <strain evidence="2">CIP111667</strain>
    </source>
</reference>
<protein>
    <submittedName>
        <fullName evidence="2">Uncharacterized protein</fullName>
    </submittedName>
</protein>
<comment type="caution">
    <text evidence="2">The sequence shown here is derived from an EMBL/GenBank/DDBJ whole genome shotgun (WGS) entry which is preliminary data.</text>
</comment>
<organism evidence="2 3">
    <name type="scientific">Occultella aeris</name>
    <dbReference type="NCBI Taxonomy" id="2761496"/>
    <lineage>
        <taxon>Bacteria</taxon>
        <taxon>Bacillati</taxon>
        <taxon>Actinomycetota</taxon>
        <taxon>Actinomycetes</taxon>
        <taxon>Micrococcales</taxon>
        <taxon>Ruaniaceae</taxon>
        <taxon>Occultella</taxon>
    </lineage>
</organism>
<feature type="transmembrane region" description="Helical" evidence="1">
    <location>
        <begin position="60"/>
        <end position="83"/>
    </location>
</feature>
<gene>
    <name evidence="2" type="ORF">HALOF300_02034</name>
</gene>
<keyword evidence="1" id="KW-1133">Transmembrane helix</keyword>